<dbReference type="Proteomes" id="UP000008555">
    <property type="component" value="Chromosome"/>
</dbReference>
<reference evidence="1 2" key="1">
    <citation type="journal article" date="2009" name="Infect. Immun.">
        <title>Comparative genomics reveal extensive transposon-mediated genomic plasticity and diversity among potential effector proteins within the genus Coxiella.</title>
        <authorList>
            <person name="Beare P.A."/>
            <person name="Unsworth N."/>
            <person name="Andoh M."/>
            <person name="Voth D.E."/>
            <person name="Omsland A."/>
            <person name="Gilk S.D."/>
            <person name="Williams K.P."/>
            <person name="Sobral B.W."/>
            <person name="Kupko J.J.III."/>
            <person name="Porcella S.F."/>
            <person name="Samuel J.E."/>
            <person name="Heinzen R.A."/>
        </authorList>
    </citation>
    <scope>NUCLEOTIDE SEQUENCE [LARGE SCALE GENOMIC DNA]</scope>
    <source>
        <strain evidence="1 2">Dugway 5J108-111</strain>
    </source>
</reference>
<dbReference type="EMBL" id="CP000733">
    <property type="protein sequence ID" value="ABS76544.1"/>
    <property type="molecule type" value="Genomic_DNA"/>
</dbReference>
<proteinExistence type="predicted"/>
<dbReference type="KEGG" id="cbd:CBUD_0191"/>
<name>A9KBH1_COXBN</name>
<dbReference type="HOGENOM" id="CLU_3232415_0_0_6"/>
<evidence type="ECO:0000313" key="1">
    <source>
        <dbReference type="EMBL" id="ABS76544.1"/>
    </source>
</evidence>
<protein>
    <submittedName>
        <fullName evidence="1">Uncharacterized protein</fullName>
    </submittedName>
</protein>
<dbReference type="AlphaFoldDB" id="A9KBH1"/>
<dbReference type="RefSeq" id="WP_011996456.1">
    <property type="nucleotide sequence ID" value="NC_009727.1"/>
</dbReference>
<sequence>MRSPTKSKNSIYFFTVNSKLWAGFRHLAVCPRDGDPLIILETG</sequence>
<organism evidence="1 2">
    <name type="scientific">Coxiella burnetii (strain Dugway 5J108-111)</name>
    <dbReference type="NCBI Taxonomy" id="434922"/>
    <lineage>
        <taxon>Bacteria</taxon>
        <taxon>Pseudomonadati</taxon>
        <taxon>Pseudomonadota</taxon>
        <taxon>Gammaproteobacteria</taxon>
        <taxon>Legionellales</taxon>
        <taxon>Coxiellaceae</taxon>
        <taxon>Coxiella</taxon>
    </lineage>
</organism>
<accession>A9KBH1</accession>
<evidence type="ECO:0000313" key="2">
    <source>
        <dbReference type="Proteomes" id="UP000008555"/>
    </source>
</evidence>
<gene>
    <name evidence="1" type="ordered locus">CBUD_0191</name>
</gene>